<evidence type="ECO:0000313" key="3">
    <source>
        <dbReference type="EMBL" id="EON31100.1"/>
    </source>
</evidence>
<dbReference type="OrthoDB" id="8117292at2"/>
<dbReference type="Proteomes" id="UP000013569">
    <property type="component" value="Unassembled WGS sequence"/>
</dbReference>
<dbReference type="PATRIC" id="fig|1316928.3.peg.3889"/>
<dbReference type="Pfam" id="PF08327">
    <property type="entry name" value="AHSA1"/>
    <property type="match status" value="1"/>
</dbReference>
<protein>
    <recommendedName>
        <fullName evidence="2">Activator of Hsp90 ATPase homologue 1/2-like C-terminal domain-containing protein</fullName>
    </recommendedName>
</protein>
<comment type="caution">
    <text evidence="3">The sequence shown here is derived from an EMBL/GenBank/DDBJ whole genome shotgun (WGS) entry which is preliminary data.</text>
</comment>
<dbReference type="RefSeq" id="WP_010844238.1">
    <property type="nucleotide sequence ID" value="NZ_AQPW01000031.1"/>
</dbReference>
<feature type="domain" description="Activator of Hsp90 ATPase homologue 1/2-like C-terminal" evidence="2">
    <location>
        <begin position="28"/>
        <end position="144"/>
    </location>
</feature>
<evidence type="ECO:0000313" key="4">
    <source>
        <dbReference type="Proteomes" id="UP000013569"/>
    </source>
</evidence>
<evidence type="ECO:0000259" key="2">
    <source>
        <dbReference type="Pfam" id="PF08327"/>
    </source>
</evidence>
<dbReference type="CDD" id="cd08899">
    <property type="entry name" value="SRPBCC_CalC_Aha1-like_6"/>
    <property type="match status" value="1"/>
</dbReference>
<reference evidence="3 4" key="1">
    <citation type="journal article" date="2013" name="Genome Announc.">
        <title>Draft Genome Sequence of a Benzothiophene-Desulfurizing Bacterium, Gordona terrae Strain C-6.</title>
        <authorList>
            <person name="Wang W."/>
            <person name="Ma T."/>
            <person name="Ren Y."/>
            <person name="Li G."/>
        </authorList>
    </citation>
    <scope>NUCLEOTIDE SEQUENCE [LARGE SCALE GENOMIC DNA]</scope>
    <source>
        <strain evidence="3 4">C-6</strain>
    </source>
</reference>
<comment type="similarity">
    <text evidence="1">Belongs to the AHA1 family.</text>
</comment>
<dbReference type="InterPro" id="IPR013538">
    <property type="entry name" value="ASHA1/2-like_C"/>
</dbReference>
<dbReference type="SUPFAM" id="SSF55961">
    <property type="entry name" value="Bet v1-like"/>
    <property type="match status" value="1"/>
</dbReference>
<evidence type="ECO:0000256" key="1">
    <source>
        <dbReference type="ARBA" id="ARBA00006817"/>
    </source>
</evidence>
<proteinExistence type="inferred from homology"/>
<name>R7Y520_9ACTN</name>
<dbReference type="Gene3D" id="3.30.530.20">
    <property type="match status" value="1"/>
</dbReference>
<sequence length="173" mass="19119">MSTDIAATGRREIRAGVPYVILERTFAAPIDAVWAAITDPSRMERWIGTWTGDPATGSVDFRMTAEGDDVESERFSILECVPPQRLAMTSTTTGDQGDEVWLLELDLSETDGTTTLVFAQGLPRPESAENVGPGWEYYLDRLVAAESGRDVATIDWDVYYPALSEPYAAMFRD</sequence>
<organism evidence="3 4">
    <name type="scientific">Gordonia terrae C-6</name>
    <dbReference type="NCBI Taxonomy" id="1316928"/>
    <lineage>
        <taxon>Bacteria</taxon>
        <taxon>Bacillati</taxon>
        <taxon>Actinomycetota</taxon>
        <taxon>Actinomycetes</taxon>
        <taxon>Mycobacteriales</taxon>
        <taxon>Gordoniaceae</taxon>
        <taxon>Gordonia</taxon>
    </lineage>
</organism>
<accession>R7Y520</accession>
<dbReference type="InterPro" id="IPR023393">
    <property type="entry name" value="START-like_dom_sf"/>
</dbReference>
<dbReference type="AlphaFoldDB" id="R7Y520"/>
<dbReference type="EMBL" id="AQPW01000031">
    <property type="protein sequence ID" value="EON31100.1"/>
    <property type="molecule type" value="Genomic_DNA"/>
</dbReference>
<gene>
    <name evidence="3" type="ORF">GTC6_19246</name>
</gene>